<organism evidence="1 2">
    <name type="scientific">Bauhinia variegata</name>
    <name type="common">Purple orchid tree</name>
    <name type="synonym">Phanera variegata</name>
    <dbReference type="NCBI Taxonomy" id="167791"/>
    <lineage>
        <taxon>Eukaryota</taxon>
        <taxon>Viridiplantae</taxon>
        <taxon>Streptophyta</taxon>
        <taxon>Embryophyta</taxon>
        <taxon>Tracheophyta</taxon>
        <taxon>Spermatophyta</taxon>
        <taxon>Magnoliopsida</taxon>
        <taxon>eudicotyledons</taxon>
        <taxon>Gunneridae</taxon>
        <taxon>Pentapetalae</taxon>
        <taxon>rosids</taxon>
        <taxon>fabids</taxon>
        <taxon>Fabales</taxon>
        <taxon>Fabaceae</taxon>
        <taxon>Cercidoideae</taxon>
        <taxon>Cercideae</taxon>
        <taxon>Bauhiniinae</taxon>
        <taxon>Bauhinia</taxon>
    </lineage>
</organism>
<accession>A0ACB9KIW9</accession>
<dbReference type="EMBL" id="CM039439">
    <property type="protein sequence ID" value="KAI4297133.1"/>
    <property type="molecule type" value="Genomic_DNA"/>
</dbReference>
<comment type="caution">
    <text evidence="1">The sequence shown here is derived from an EMBL/GenBank/DDBJ whole genome shotgun (WGS) entry which is preliminary data.</text>
</comment>
<evidence type="ECO:0000313" key="1">
    <source>
        <dbReference type="EMBL" id="KAI4297133.1"/>
    </source>
</evidence>
<sequence length="216" mass="23873">MVERNEVSWNAIITGFAYTGCNVEALNVFRFMIDARVTPNSITISSPLPLLGELGQCKLGKEIHGYSLRMGIESDVFIANSLIDMYAKLGYSSIASTIFNKMGERNIVSWNSMLANFAQNKLEFAAVDLDNLHGICLDLVVSNSLIDMYAKYGCLNLAESVFDISPRNEVSYNILIIGYSGTSNCSISLDLFSEMRLSGMRPDIVSFMSSDERHGC</sequence>
<protein>
    <submittedName>
        <fullName evidence="1">Uncharacterized protein</fullName>
    </submittedName>
</protein>
<evidence type="ECO:0000313" key="2">
    <source>
        <dbReference type="Proteomes" id="UP000828941"/>
    </source>
</evidence>
<keyword evidence="2" id="KW-1185">Reference proteome</keyword>
<dbReference type="Proteomes" id="UP000828941">
    <property type="component" value="Chromosome 14"/>
</dbReference>
<name>A0ACB9KIW9_BAUVA</name>
<reference evidence="1 2" key="1">
    <citation type="journal article" date="2022" name="DNA Res.">
        <title>Chromosomal-level genome assembly of the orchid tree Bauhinia variegata (Leguminosae; Cercidoideae) supports the allotetraploid origin hypothesis of Bauhinia.</title>
        <authorList>
            <person name="Zhong Y."/>
            <person name="Chen Y."/>
            <person name="Zheng D."/>
            <person name="Pang J."/>
            <person name="Liu Y."/>
            <person name="Luo S."/>
            <person name="Meng S."/>
            <person name="Qian L."/>
            <person name="Wei D."/>
            <person name="Dai S."/>
            <person name="Zhou R."/>
        </authorList>
    </citation>
    <scope>NUCLEOTIDE SEQUENCE [LARGE SCALE GENOMIC DNA]</scope>
    <source>
        <strain evidence="1">BV-YZ2020</strain>
    </source>
</reference>
<gene>
    <name evidence="1" type="ORF">L6164_037037</name>
</gene>
<proteinExistence type="predicted"/>